<comment type="catalytic activity">
    <reaction evidence="5 8">
        <text>a 2'-deoxycytidine in DNA + S-adenosyl-L-methionine = a 5-methyl-2'-deoxycytidine in DNA + S-adenosyl-L-homocysteine + H(+)</text>
        <dbReference type="Rhea" id="RHEA:13681"/>
        <dbReference type="Rhea" id="RHEA-COMP:11369"/>
        <dbReference type="Rhea" id="RHEA-COMP:11370"/>
        <dbReference type="ChEBI" id="CHEBI:15378"/>
        <dbReference type="ChEBI" id="CHEBI:57856"/>
        <dbReference type="ChEBI" id="CHEBI:59789"/>
        <dbReference type="ChEBI" id="CHEBI:85452"/>
        <dbReference type="ChEBI" id="CHEBI:85454"/>
        <dbReference type="EC" id="2.1.1.37"/>
    </reaction>
</comment>
<evidence type="ECO:0000313" key="10">
    <source>
        <dbReference type="Proteomes" id="UP000183529"/>
    </source>
</evidence>
<dbReference type="InterPro" id="IPR050390">
    <property type="entry name" value="C5-Methyltransferase"/>
</dbReference>
<protein>
    <recommendedName>
        <fullName evidence="8">Cytosine-specific methyltransferase</fullName>
        <ecNumber evidence="8">2.1.1.37</ecNumber>
    </recommendedName>
</protein>
<evidence type="ECO:0000256" key="7">
    <source>
        <dbReference type="RuleBase" id="RU000416"/>
    </source>
</evidence>
<keyword evidence="1 6" id="KW-0489">Methyltransferase</keyword>
<dbReference type="Gene3D" id="3.90.120.10">
    <property type="entry name" value="DNA Methylase, subunit A, domain 2"/>
    <property type="match status" value="1"/>
</dbReference>
<dbReference type="PRINTS" id="PR00105">
    <property type="entry name" value="C5METTRFRASE"/>
</dbReference>
<dbReference type="EMBL" id="FNZM01000017">
    <property type="protein sequence ID" value="SEK09319.1"/>
    <property type="molecule type" value="Genomic_DNA"/>
</dbReference>
<dbReference type="InterPro" id="IPR001525">
    <property type="entry name" value="C5_MeTfrase"/>
</dbReference>
<dbReference type="PANTHER" id="PTHR10629">
    <property type="entry name" value="CYTOSINE-SPECIFIC METHYLTRANSFERASE"/>
    <property type="match status" value="1"/>
</dbReference>
<dbReference type="PROSITE" id="PS00094">
    <property type="entry name" value="C5_MTASE_1"/>
    <property type="match status" value="1"/>
</dbReference>
<comment type="caution">
    <text evidence="9">The sequence shown here is derived from an EMBL/GenBank/DDBJ whole genome shotgun (WGS) entry which is preliminary data.</text>
</comment>
<evidence type="ECO:0000256" key="3">
    <source>
        <dbReference type="ARBA" id="ARBA00022691"/>
    </source>
</evidence>
<dbReference type="InterPro" id="IPR031303">
    <property type="entry name" value="C5_meth_CS"/>
</dbReference>
<dbReference type="InterPro" id="IPR018117">
    <property type="entry name" value="C5_DNA_meth_AS"/>
</dbReference>
<dbReference type="SUPFAM" id="SSF53335">
    <property type="entry name" value="S-adenosyl-L-methionine-dependent methyltransferases"/>
    <property type="match status" value="1"/>
</dbReference>
<dbReference type="EC" id="2.1.1.37" evidence="8"/>
<sequence>MRCLTAIGNYRCSAENGAVSVAVRSRQIVFFLLACDRYRRAERSFLYAARIFSNRQRMNNTKPSVIDLFCGCGGFSLGAELAGFRSLVAIDIEPTLQSSFGKNFPSSKPVQADVSDINRADWSLLIGDKRPDGIIGGPPCQGFSRIGKRSKDDPRNTLIHHFYRHVNLLQPKFFVMENVEGLLDEDNIGVLEAAIGTVSHRYTVLGPFVVNAADFGAATNRRRTLVVGYDPNELALEQRLFDQVAVEIRATVRDAISDLPSPVPRNPRDKSDFGWANYKINSIATSEYARSLRELPPDGLGWSSAIEHLSSGTVSGMFQTCHTPTVQNRYRSIPNGTSDPISKSYRLSWNGQCPTIRAGTGSEKGAFQAVRPLHPSEPRVITVREAARMQAFPDWFIFHPTVWHSFRMIGNSVSPSVSFGVLSAIFKNLGHDEITRDQLKRRAA</sequence>
<evidence type="ECO:0000256" key="6">
    <source>
        <dbReference type="PROSITE-ProRule" id="PRU01016"/>
    </source>
</evidence>
<evidence type="ECO:0000256" key="1">
    <source>
        <dbReference type="ARBA" id="ARBA00022603"/>
    </source>
</evidence>
<accession>A0AAQ1GKW6</accession>
<dbReference type="NCBIfam" id="TIGR00675">
    <property type="entry name" value="dcm"/>
    <property type="match status" value="1"/>
</dbReference>
<name>A0AAQ1GKW6_9BURK</name>
<dbReference type="GO" id="GO:0003886">
    <property type="term" value="F:DNA (cytosine-5-)-methyltransferase activity"/>
    <property type="evidence" value="ECO:0007669"/>
    <property type="project" value="UniProtKB-EC"/>
</dbReference>
<dbReference type="Gene3D" id="3.40.50.150">
    <property type="entry name" value="Vaccinia Virus protein VP39"/>
    <property type="match status" value="1"/>
</dbReference>
<keyword evidence="4" id="KW-0680">Restriction system</keyword>
<evidence type="ECO:0000256" key="8">
    <source>
        <dbReference type="RuleBase" id="RU000417"/>
    </source>
</evidence>
<organism evidence="9 10">
    <name type="scientific">Paraburkholderia tropica</name>
    <dbReference type="NCBI Taxonomy" id="92647"/>
    <lineage>
        <taxon>Bacteria</taxon>
        <taxon>Pseudomonadati</taxon>
        <taxon>Pseudomonadota</taxon>
        <taxon>Betaproteobacteria</taxon>
        <taxon>Burkholderiales</taxon>
        <taxon>Burkholderiaceae</taxon>
        <taxon>Paraburkholderia</taxon>
    </lineage>
</organism>
<dbReference type="Pfam" id="PF00145">
    <property type="entry name" value="DNA_methylase"/>
    <property type="match status" value="1"/>
</dbReference>
<dbReference type="AlphaFoldDB" id="A0AAQ1GKW6"/>
<dbReference type="GO" id="GO:0032259">
    <property type="term" value="P:methylation"/>
    <property type="evidence" value="ECO:0007669"/>
    <property type="project" value="UniProtKB-KW"/>
</dbReference>
<proteinExistence type="inferred from homology"/>
<gene>
    <name evidence="9" type="ORF">SAMN05216550_117174</name>
</gene>
<keyword evidence="2 6" id="KW-0808">Transferase</keyword>
<evidence type="ECO:0000256" key="5">
    <source>
        <dbReference type="ARBA" id="ARBA00047422"/>
    </source>
</evidence>
<dbReference type="InterPro" id="IPR029063">
    <property type="entry name" value="SAM-dependent_MTases_sf"/>
</dbReference>
<dbReference type="PANTHER" id="PTHR10629:SF52">
    <property type="entry name" value="DNA (CYTOSINE-5)-METHYLTRANSFERASE 1"/>
    <property type="match status" value="1"/>
</dbReference>
<feature type="active site" evidence="6">
    <location>
        <position position="140"/>
    </location>
</feature>
<comment type="similarity">
    <text evidence="6 7">Belongs to the class I-like SAM-binding methyltransferase superfamily. C5-methyltransferase family.</text>
</comment>
<dbReference type="GO" id="GO:0009307">
    <property type="term" value="P:DNA restriction-modification system"/>
    <property type="evidence" value="ECO:0007669"/>
    <property type="project" value="UniProtKB-KW"/>
</dbReference>
<dbReference type="Proteomes" id="UP000183529">
    <property type="component" value="Unassembled WGS sequence"/>
</dbReference>
<evidence type="ECO:0000256" key="4">
    <source>
        <dbReference type="ARBA" id="ARBA00022747"/>
    </source>
</evidence>
<reference evidence="9 10" key="1">
    <citation type="submission" date="2016-10" db="EMBL/GenBank/DDBJ databases">
        <authorList>
            <person name="Varghese N."/>
            <person name="Submissions S."/>
        </authorList>
    </citation>
    <scope>NUCLEOTIDE SEQUENCE [LARGE SCALE GENOMIC DNA]</scope>
    <source>
        <strain evidence="9 10">LMG 22274</strain>
    </source>
</reference>
<dbReference type="PROSITE" id="PS51679">
    <property type="entry name" value="SAM_MT_C5"/>
    <property type="match status" value="1"/>
</dbReference>
<evidence type="ECO:0000313" key="9">
    <source>
        <dbReference type="EMBL" id="SEK09319.1"/>
    </source>
</evidence>
<evidence type="ECO:0000256" key="2">
    <source>
        <dbReference type="ARBA" id="ARBA00022679"/>
    </source>
</evidence>
<dbReference type="PROSITE" id="PS00095">
    <property type="entry name" value="C5_MTASE_2"/>
    <property type="match status" value="1"/>
</dbReference>
<keyword evidence="3 6" id="KW-0949">S-adenosyl-L-methionine</keyword>